<dbReference type="Pfam" id="PF04133">
    <property type="entry name" value="Vps55"/>
    <property type="match status" value="1"/>
</dbReference>
<dbReference type="AlphaFoldDB" id="A0A1M8A510"/>
<evidence type="ECO:0000256" key="4">
    <source>
        <dbReference type="ARBA" id="ARBA00022989"/>
    </source>
</evidence>
<name>A0A1M8A510_MALS4</name>
<dbReference type="STRING" id="1230383.A0A1M8A510"/>
<accession>A0A1M8A510</accession>
<protein>
    <submittedName>
        <fullName evidence="7">Similar to S.cerevisiae protein VPS55 (Late endosomal protein involved in late endosome to vacuole transport)</fullName>
    </submittedName>
</protein>
<dbReference type="PANTHER" id="PTHR12050:SF0">
    <property type="entry name" value="RH04491P"/>
    <property type="match status" value="1"/>
</dbReference>
<reference evidence="8" key="1">
    <citation type="journal article" date="2017" name="Nucleic Acids Res.">
        <title>Proteogenomics produces comprehensive and highly accurate protein-coding gene annotation in a complete genome assembly of Malassezia sympodialis.</title>
        <authorList>
            <person name="Zhu Y."/>
            <person name="Engstroem P.G."/>
            <person name="Tellgren-Roth C."/>
            <person name="Baudo C.D."/>
            <person name="Kennell J.C."/>
            <person name="Sun S."/>
            <person name="Billmyre R.B."/>
            <person name="Schroeder M.S."/>
            <person name="Andersson A."/>
            <person name="Holm T."/>
            <person name="Sigurgeirsson B."/>
            <person name="Wu G."/>
            <person name="Sankaranarayanan S.R."/>
            <person name="Siddharthan R."/>
            <person name="Sanyal K."/>
            <person name="Lundeberg J."/>
            <person name="Nystedt B."/>
            <person name="Boekhout T."/>
            <person name="Dawson T.L. Jr."/>
            <person name="Heitman J."/>
            <person name="Scheynius A."/>
            <person name="Lehtioe J."/>
        </authorList>
    </citation>
    <scope>NUCLEOTIDE SEQUENCE [LARGE SCALE GENOMIC DNA]</scope>
    <source>
        <strain evidence="8">ATCC 42132</strain>
    </source>
</reference>
<feature type="transmembrane region" description="Helical" evidence="6">
    <location>
        <begin position="6"/>
        <end position="28"/>
    </location>
</feature>
<keyword evidence="4 6" id="KW-1133">Transmembrane helix</keyword>
<comment type="subcellular location">
    <subcellularLocation>
        <location evidence="1">Membrane</location>
        <topology evidence="1">Multi-pass membrane protein</topology>
    </subcellularLocation>
</comment>
<feature type="transmembrane region" description="Helical" evidence="6">
    <location>
        <begin position="101"/>
        <end position="121"/>
    </location>
</feature>
<dbReference type="OMA" id="RSHVDMT"/>
<dbReference type="PANTHER" id="PTHR12050">
    <property type="entry name" value="LEPTIN RECEPTOR-RELATED"/>
    <property type="match status" value="1"/>
</dbReference>
<evidence type="ECO:0000256" key="6">
    <source>
        <dbReference type="SAM" id="Phobius"/>
    </source>
</evidence>
<dbReference type="EMBL" id="LT671823">
    <property type="protein sequence ID" value="SHO77552.1"/>
    <property type="molecule type" value="Genomic_DNA"/>
</dbReference>
<keyword evidence="8" id="KW-1185">Reference proteome</keyword>
<evidence type="ECO:0000256" key="3">
    <source>
        <dbReference type="ARBA" id="ARBA00022692"/>
    </source>
</evidence>
<dbReference type="InterPro" id="IPR007262">
    <property type="entry name" value="Vps55/LEPROT"/>
</dbReference>
<dbReference type="VEuPathDB" id="FungiDB:MSYG_1894"/>
<keyword evidence="5 6" id="KW-0472">Membrane</keyword>
<dbReference type="GO" id="GO:0032511">
    <property type="term" value="P:late endosome to vacuole transport via multivesicular body sorting pathway"/>
    <property type="evidence" value="ECO:0007669"/>
    <property type="project" value="TreeGrafter"/>
</dbReference>
<keyword evidence="3 6" id="KW-0812">Transmembrane</keyword>
<dbReference type="GO" id="GO:0034424">
    <property type="term" value="C:Vps55/Vps68 complex"/>
    <property type="evidence" value="ECO:0007669"/>
    <property type="project" value="TreeGrafter"/>
</dbReference>
<organism evidence="7 8">
    <name type="scientific">Malassezia sympodialis (strain ATCC 42132)</name>
    <name type="common">Atopic eczema-associated yeast</name>
    <dbReference type="NCBI Taxonomy" id="1230383"/>
    <lineage>
        <taxon>Eukaryota</taxon>
        <taxon>Fungi</taxon>
        <taxon>Dikarya</taxon>
        <taxon>Basidiomycota</taxon>
        <taxon>Ustilaginomycotina</taxon>
        <taxon>Malasseziomycetes</taxon>
        <taxon>Malasseziales</taxon>
        <taxon>Malasseziaceae</taxon>
        <taxon>Malassezia</taxon>
    </lineage>
</organism>
<gene>
    <name evidence="7" type="ORF">MSYG_1894</name>
</gene>
<evidence type="ECO:0000313" key="8">
    <source>
        <dbReference type="Proteomes" id="UP000186303"/>
    </source>
</evidence>
<evidence type="ECO:0000256" key="5">
    <source>
        <dbReference type="ARBA" id="ARBA00023136"/>
    </source>
</evidence>
<evidence type="ECO:0000256" key="1">
    <source>
        <dbReference type="ARBA" id="ARBA00004141"/>
    </source>
</evidence>
<evidence type="ECO:0000313" key="7">
    <source>
        <dbReference type="EMBL" id="SHO77552.1"/>
    </source>
</evidence>
<evidence type="ECO:0000256" key="2">
    <source>
        <dbReference type="ARBA" id="ARBA00005645"/>
    </source>
</evidence>
<feature type="transmembrane region" description="Helical" evidence="6">
    <location>
        <begin position="35"/>
        <end position="55"/>
    </location>
</feature>
<proteinExistence type="inferred from homology"/>
<comment type="similarity">
    <text evidence="2">Belongs to the OB-RGRP/VPS55 family.</text>
</comment>
<dbReference type="OrthoDB" id="14246at2759"/>
<feature type="transmembrane region" description="Helical" evidence="6">
    <location>
        <begin position="70"/>
        <end position="89"/>
    </location>
</feature>
<dbReference type="Proteomes" id="UP000186303">
    <property type="component" value="Chromosome 3"/>
</dbReference>
<sequence>MSSGLHTVIFLSFALALGFLLVILSCALWKNWMPFWSALSFAMAPAPNALFGSLAGADSFSDLNSAYLDMGHFLTGVLLMTGAALPLLLAHTGIITTTAAVLSLSGGLIVYGTIMTYAAFFHTPDDL</sequence>